<evidence type="ECO:0000313" key="3">
    <source>
        <dbReference type="Proteomes" id="UP000203229"/>
    </source>
</evidence>
<keyword evidence="1" id="KW-0472">Membrane</keyword>
<feature type="transmembrane region" description="Helical" evidence="1">
    <location>
        <begin position="289"/>
        <end position="307"/>
    </location>
</feature>
<dbReference type="PANTHER" id="PTHR40033">
    <property type="entry name" value="NA(+)-MALATE SYMPORTER"/>
    <property type="match status" value="1"/>
</dbReference>
<protein>
    <submittedName>
        <fullName evidence="2">Uncharacterized protein</fullName>
    </submittedName>
</protein>
<feature type="transmembrane region" description="Helical" evidence="1">
    <location>
        <begin position="571"/>
        <end position="588"/>
    </location>
</feature>
<evidence type="ECO:0000313" key="2">
    <source>
        <dbReference type="EMBL" id="ASP28342.1"/>
    </source>
</evidence>
<dbReference type="KEGG" id="scou:SCORR_v1c05700"/>
<keyword evidence="1" id="KW-0812">Transmembrane</keyword>
<feature type="transmembrane region" description="Helical" evidence="1">
    <location>
        <begin position="327"/>
        <end position="343"/>
    </location>
</feature>
<proteinExistence type="predicted"/>
<dbReference type="PANTHER" id="PTHR40033:SF1">
    <property type="entry name" value="CITRATE-SODIUM SYMPORTER"/>
    <property type="match status" value="1"/>
</dbReference>
<feature type="transmembrane region" description="Helical" evidence="1">
    <location>
        <begin position="475"/>
        <end position="493"/>
    </location>
</feature>
<keyword evidence="1" id="KW-1133">Transmembrane helix</keyword>
<dbReference type="OrthoDB" id="8584824at2"/>
<name>A0A222EPD2_9MOLU</name>
<reference evidence="2 3" key="1">
    <citation type="submission" date="2017-07" db="EMBL/GenBank/DDBJ databases">
        <title>Complete genome sequence of Spiroplasma corruscae EC-1 (DSM 19793).</title>
        <authorList>
            <person name="Tsai Y.-M."/>
            <person name="Lo W.-S."/>
            <person name="Kuo C.-H."/>
        </authorList>
    </citation>
    <scope>NUCLEOTIDE SEQUENCE [LARGE SCALE GENOMIC DNA]</scope>
    <source>
        <strain evidence="2 3">EC-1</strain>
    </source>
</reference>
<dbReference type="RefSeq" id="WP_094048980.1">
    <property type="nucleotide sequence ID" value="NZ_CP022535.1"/>
</dbReference>
<sequence length="663" mass="74897">MYKFLTTEENEKYVSKKSNSLVIFEKKSKKLNAYKEKEYFKMEKNYQKCKLSFLNKREKLKNKLELSKKVLEEKYQSNKLNDINYNNYFSSLEEIYSKKLLNLDEDLDIMEQNYVLAKQDIEDGFQNSVNYNEKVYIRSIEKKFAKIDFKKQFKIEKSKIINKNTDKKEFKLRLLEIKRSIYENSNKEYIPFQLAFINWKQRKKENFELWKLKKQKQLIEMKHYSFKDWITLRIYTIPLYLLLIMVGVVVAAFITGIVTDKMIYAFSILLTLSIVFGVLFTKIPIWNKYLGGALIGCMIIGSLFVKFNVLPTEVETSIKVWFEEQDFVGFYISVLLVGAVILIPKKMIVKATGGFFAIIIIGTLGATVVGLLGMLATGLSMKEFLLNYWLPILCSGNGGGIQPIGEIAAQNGFNKKDWMSSALTVSTVASILSVIMAGILSAIGKVRPSLSGDGKLVKKDIHTTERKSEAKDRNIAVAVLIIGIIYIASDTLANKVFTKDMIGILIPNYAWMIVIGITLNILNIIPREIKKGISKVNIFISKQTTWLLMFAVGMVYINFDKFVNALSPTTLLLCLSFVVGASIFPLFAAKLFKFYGVESAIAGGLCMTAQGGAGAIMVLGTSNRMELMPWGQITCRIAGSVILILAGVFFSIYANEAVPVGLL</sequence>
<feature type="transmembrane region" description="Helical" evidence="1">
    <location>
        <begin position="538"/>
        <end position="559"/>
    </location>
</feature>
<accession>A0A222EPD2</accession>
<feature type="transmembrane region" description="Helical" evidence="1">
    <location>
        <begin position="633"/>
        <end position="654"/>
    </location>
</feature>
<feature type="transmembrane region" description="Helical" evidence="1">
    <location>
        <begin position="237"/>
        <end position="257"/>
    </location>
</feature>
<organism evidence="2 3">
    <name type="scientific">Spiroplasma corruscae</name>
    <dbReference type="NCBI Taxonomy" id="216934"/>
    <lineage>
        <taxon>Bacteria</taxon>
        <taxon>Bacillati</taxon>
        <taxon>Mycoplasmatota</taxon>
        <taxon>Mollicutes</taxon>
        <taxon>Entomoplasmatales</taxon>
        <taxon>Spiroplasmataceae</taxon>
        <taxon>Spiroplasma</taxon>
    </lineage>
</organism>
<keyword evidence="3" id="KW-1185">Reference proteome</keyword>
<dbReference type="Pfam" id="PF03390">
    <property type="entry name" value="2HCT"/>
    <property type="match status" value="1"/>
</dbReference>
<dbReference type="AlphaFoldDB" id="A0A222EPD2"/>
<feature type="transmembrane region" description="Helical" evidence="1">
    <location>
        <begin position="505"/>
        <end position="526"/>
    </location>
</feature>
<feature type="transmembrane region" description="Helical" evidence="1">
    <location>
        <begin position="600"/>
        <end position="621"/>
    </location>
</feature>
<dbReference type="EMBL" id="CP022535">
    <property type="protein sequence ID" value="ASP28342.1"/>
    <property type="molecule type" value="Genomic_DNA"/>
</dbReference>
<dbReference type="GO" id="GO:0016020">
    <property type="term" value="C:membrane"/>
    <property type="evidence" value="ECO:0007669"/>
    <property type="project" value="InterPro"/>
</dbReference>
<dbReference type="GO" id="GO:0008514">
    <property type="term" value="F:organic anion transmembrane transporter activity"/>
    <property type="evidence" value="ECO:0007669"/>
    <property type="project" value="InterPro"/>
</dbReference>
<gene>
    <name evidence="2" type="ORF">SCORR_v1c05700</name>
</gene>
<feature type="transmembrane region" description="Helical" evidence="1">
    <location>
        <begin position="421"/>
        <end position="443"/>
    </location>
</feature>
<evidence type="ECO:0000256" key="1">
    <source>
        <dbReference type="SAM" id="Phobius"/>
    </source>
</evidence>
<dbReference type="Proteomes" id="UP000203229">
    <property type="component" value="Chromosome"/>
</dbReference>
<feature type="transmembrane region" description="Helical" evidence="1">
    <location>
        <begin position="355"/>
        <end position="376"/>
    </location>
</feature>
<dbReference type="InterPro" id="IPR004679">
    <property type="entry name" value="2-OHcarboxylate_transport"/>
</dbReference>
<feature type="transmembrane region" description="Helical" evidence="1">
    <location>
        <begin position="263"/>
        <end position="280"/>
    </location>
</feature>